<organism evidence="4 5">
    <name type="scientific">Lampropedia aestuarii</name>
    <dbReference type="NCBI Taxonomy" id="2562762"/>
    <lineage>
        <taxon>Bacteria</taxon>
        <taxon>Pseudomonadati</taxon>
        <taxon>Pseudomonadota</taxon>
        <taxon>Betaproteobacteria</taxon>
        <taxon>Burkholderiales</taxon>
        <taxon>Comamonadaceae</taxon>
        <taxon>Lampropedia</taxon>
    </lineage>
</organism>
<reference evidence="4 5" key="1">
    <citation type="submission" date="2019-04" db="EMBL/GenBank/DDBJ databases">
        <title>Lampropedia sp YIM MLB12 draf genome.</title>
        <authorList>
            <person name="Wang Y.-X."/>
        </authorList>
    </citation>
    <scope>NUCLEOTIDE SEQUENCE [LARGE SCALE GENOMIC DNA]</scope>
    <source>
        <strain evidence="4 5">YIM MLB12</strain>
    </source>
</reference>
<dbReference type="Gene3D" id="3.30.2020.30">
    <property type="match status" value="1"/>
</dbReference>
<dbReference type="GO" id="GO:0046872">
    <property type="term" value="F:metal ion binding"/>
    <property type="evidence" value="ECO:0007669"/>
    <property type="project" value="UniProtKB-KW"/>
</dbReference>
<dbReference type="EMBL" id="SSWX01000012">
    <property type="protein sequence ID" value="THJ32981.1"/>
    <property type="molecule type" value="Genomic_DNA"/>
</dbReference>
<dbReference type="OrthoDB" id="9794178at2"/>
<proteinExistence type="predicted"/>
<keyword evidence="5" id="KW-1185">Reference proteome</keyword>
<evidence type="ECO:0000313" key="5">
    <source>
        <dbReference type="Proteomes" id="UP000306236"/>
    </source>
</evidence>
<dbReference type="AlphaFoldDB" id="A0A4S5BPW7"/>
<dbReference type="PANTHER" id="PTHR35303">
    <property type="entry name" value="OS02G0197800 PROTEIN"/>
    <property type="match status" value="1"/>
</dbReference>
<evidence type="ECO:0000256" key="1">
    <source>
        <dbReference type="ARBA" id="ARBA00022723"/>
    </source>
</evidence>
<evidence type="ECO:0000313" key="4">
    <source>
        <dbReference type="EMBL" id="THJ32981.1"/>
    </source>
</evidence>
<keyword evidence="2" id="KW-0408">Iron</keyword>
<dbReference type="PANTHER" id="PTHR35303:SF5">
    <property type="entry name" value="OS02G0197800 PROTEIN"/>
    <property type="match status" value="1"/>
</dbReference>
<dbReference type="Pfam" id="PF06155">
    <property type="entry name" value="GBBH-like_N"/>
    <property type="match status" value="1"/>
</dbReference>
<dbReference type="InterPro" id="IPR038492">
    <property type="entry name" value="GBBH-like_N_sf"/>
</dbReference>
<feature type="domain" description="Gamma-butyrobetaine hydroxylase-like N-terminal" evidence="3">
    <location>
        <begin position="16"/>
        <end position="98"/>
    </location>
</feature>
<evidence type="ECO:0000256" key="2">
    <source>
        <dbReference type="ARBA" id="ARBA00023004"/>
    </source>
</evidence>
<sequence>MAGLNSSTPTPTNIVVHGTSKALEIGFSSGEVFHLPFELLRVYSPSAEVQGHGPGQEVLQVGKRGVDIVGVEQVGNYAIQPEFSDGHRSGIFTWAYLYELGKDQSKYWNEYEIRMAVAGASRDASAAPAPAKSGGCGSGSCGCR</sequence>
<dbReference type="InterPro" id="IPR010376">
    <property type="entry name" value="GBBH-like_N"/>
</dbReference>
<gene>
    <name evidence="4" type="ORF">E8K88_10300</name>
</gene>
<name>A0A4S5BPW7_9BURK</name>
<accession>A0A4S5BPW7</accession>
<comment type="caution">
    <text evidence="4">The sequence shown here is derived from an EMBL/GenBank/DDBJ whole genome shotgun (WGS) entry which is preliminary data.</text>
</comment>
<dbReference type="RefSeq" id="WP_136406583.1">
    <property type="nucleotide sequence ID" value="NZ_SSWX01000012.1"/>
</dbReference>
<evidence type="ECO:0000259" key="3">
    <source>
        <dbReference type="Pfam" id="PF06155"/>
    </source>
</evidence>
<protein>
    <submittedName>
        <fullName evidence="4">DUF971 domain-containing protein</fullName>
    </submittedName>
</protein>
<keyword evidence="1" id="KW-0479">Metal-binding</keyword>
<dbReference type="Proteomes" id="UP000306236">
    <property type="component" value="Unassembled WGS sequence"/>
</dbReference>